<feature type="region of interest" description="Disordered" evidence="1">
    <location>
        <begin position="79"/>
        <end position="187"/>
    </location>
</feature>
<feature type="compositionally biased region" description="Basic residues" evidence="1">
    <location>
        <begin position="108"/>
        <end position="120"/>
    </location>
</feature>
<reference evidence="3 4" key="1">
    <citation type="journal article" date="2011" name="Proc. Natl. Acad. Sci. U.S.A.">
        <title>Evolutionary erosion of yeast sex chromosomes by mating-type switching accidents.</title>
        <authorList>
            <person name="Gordon J.L."/>
            <person name="Armisen D."/>
            <person name="Proux-Wera E."/>
            <person name="Oheigeartaigh S.S."/>
            <person name="Byrne K.P."/>
            <person name="Wolfe K.H."/>
        </authorList>
    </citation>
    <scope>NUCLEOTIDE SEQUENCE [LARGE SCALE GENOMIC DNA]</scope>
    <source>
        <strain evidence="4">ATCC 34711 / CBS 6284 / DSM 70876 / NBRC 10599 / NRRL Y-10934 / UCD 77-7</strain>
    </source>
</reference>
<dbReference type="GO" id="GO:0000398">
    <property type="term" value="P:mRNA splicing, via spliceosome"/>
    <property type="evidence" value="ECO:0007669"/>
    <property type="project" value="EnsemblFungi"/>
</dbReference>
<feature type="compositionally biased region" description="Polar residues" evidence="1">
    <location>
        <begin position="123"/>
        <end position="147"/>
    </location>
</feature>
<dbReference type="PANTHER" id="PTHR12436">
    <property type="entry name" value="80 KDA MCM3-ASSOCIATED PROTEIN"/>
    <property type="match status" value="1"/>
</dbReference>
<dbReference type="GO" id="GO:0005634">
    <property type="term" value="C:nucleus"/>
    <property type="evidence" value="ECO:0007669"/>
    <property type="project" value="TreeGrafter"/>
</dbReference>
<dbReference type="FunCoup" id="I2H5Z9">
    <property type="interactions" value="57"/>
</dbReference>
<sequence length="482" mass="54743">MSNTYNQVKPIILGKSLKQKMKNDQATNQKSHENNQIINPSTTPFLNAGYPGIPSLPNIPPTLMGGVGMVPQPLPNPVRSMVLPGPNSATQNLPISKSSFPNPTSNLIKKKKGKKGKKGFKSYTINPSQPPQYSNKSNIFDFNSMNDDSIDSEKKRRRAEKFGTSSTDSKKPKISTNSNAYDEDEDYSNLNAISSKSNRYDKDKPVVGRCTTLEKSYLRLTSEPNPDLVRPLHILKQSFDSLMKRHTSGSVSYTYVCDQFKAIRQDLRVQMIDNQFTLKVYETHARIALENSDIGEFNQCQSRISTLFEIPSIKPSYQEEFIYYKILYYILTEDNGSLNSLRLTLIKNSLALYKNKMVQIAFKLADAKVVGDYHSFVKIAKLVSGLGKKLLELFIDKERMKTLLVISKSYNQANLSLLCEELYFNTIEDVANFFVDMGLNNYIITKNSGLENEYKYLDTRSSRAFINQKYNSMRKIDIKGQQ</sequence>
<dbReference type="PROSITE" id="PS50250">
    <property type="entry name" value="PCI"/>
    <property type="match status" value="1"/>
</dbReference>
<dbReference type="InterPro" id="IPR005062">
    <property type="entry name" value="SAC3/GANP/THP3_conserved"/>
</dbReference>
<dbReference type="AlphaFoldDB" id="I2H5Z9"/>
<evidence type="ECO:0000259" key="2">
    <source>
        <dbReference type="PROSITE" id="PS50250"/>
    </source>
</evidence>
<dbReference type="EMBL" id="HE806321">
    <property type="protein sequence ID" value="CCH61801.1"/>
    <property type="molecule type" value="Genomic_DNA"/>
</dbReference>
<name>I2H5Z9_HENB6</name>
<evidence type="ECO:0000256" key="1">
    <source>
        <dbReference type="SAM" id="MobiDB-lite"/>
    </source>
</evidence>
<dbReference type="HOGENOM" id="CLU_015513_4_2_1"/>
<dbReference type="OrthoDB" id="199574at2759"/>
<dbReference type="KEGG" id="tbl:TBLA_0F02620"/>
<evidence type="ECO:0000313" key="3">
    <source>
        <dbReference type="EMBL" id="CCH61801.1"/>
    </source>
</evidence>
<dbReference type="PANTHER" id="PTHR12436:SF4">
    <property type="entry name" value="LEUKOCYTE RECEPTOR CLUSTER MEMBER 8"/>
    <property type="match status" value="1"/>
</dbReference>
<evidence type="ECO:0000313" key="4">
    <source>
        <dbReference type="Proteomes" id="UP000002866"/>
    </source>
</evidence>
<keyword evidence="4" id="KW-1185">Reference proteome</keyword>
<feature type="domain" description="PCI" evidence="2">
    <location>
        <begin position="293"/>
        <end position="462"/>
    </location>
</feature>
<feature type="compositionally biased region" description="Polar residues" evidence="1">
    <location>
        <begin position="87"/>
        <end position="107"/>
    </location>
</feature>
<dbReference type="OMA" id="RETMNFK"/>
<dbReference type="eggNOG" id="KOG1861">
    <property type="taxonomic scope" value="Eukaryota"/>
</dbReference>
<dbReference type="InterPro" id="IPR045107">
    <property type="entry name" value="SAC3/GANP/THP3"/>
</dbReference>
<accession>I2H5Z9</accession>
<protein>
    <recommendedName>
        <fullName evidence="2">PCI domain-containing protein</fullName>
    </recommendedName>
</protein>
<dbReference type="RefSeq" id="XP_004181320.1">
    <property type="nucleotide sequence ID" value="XM_004181272.1"/>
</dbReference>
<dbReference type="InParanoid" id="I2H5Z9"/>
<gene>
    <name evidence="3" type="primary">TBLA0F02620</name>
    <name evidence="3" type="ORF">TBLA_0F02620</name>
</gene>
<dbReference type="GO" id="GO:0000791">
    <property type="term" value="C:euchromatin"/>
    <property type="evidence" value="ECO:0007669"/>
    <property type="project" value="EnsemblFungi"/>
</dbReference>
<dbReference type="Pfam" id="PF03399">
    <property type="entry name" value="SAC3_GANP"/>
    <property type="match status" value="1"/>
</dbReference>
<proteinExistence type="predicted"/>
<dbReference type="Proteomes" id="UP000002866">
    <property type="component" value="Chromosome 6"/>
</dbReference>
<dbReference type="GeneID" id="14496910"/>
<dbReference type="STRING" id="1071380.I2H5Z9"/>
<dbReference type="Gene3D" id="1.25.40.990">
    <property type="match status" value="1"/>
</dbReference>
<organism evidence="3 4">
    <name type="scientific">Henningerozyma blattae (strain ATCC 34711 / CBS 6284 / DSM 70876 / NBRC 10599 / NRRL Y-10934 / UCD 77-7)</name>
    <name type="common">Yeast</name>
    <name type="synonym">Tetrapisispora blattae</name>
    <dbReference type="NCBI Taxonomy" id="1071380"/>
    <lineage>
        <taxon>Eukaryota</taxon>
        <taxon>Fungi</taxon>
        <taxon>Dikarya</taxon>
        <taxon>Ascomycota</taxon>
        <taxon>Saccharomycotina</taxon>
        <taxon>Saccharomycetes</taxon>
        <taxon>Saccharomycetales</taxon>
        <taxon>Saccharomycetaceae</taxon>
        <taxon>Henningerozyma</taxon>
    </lineage>
</organism>
<dbReference type="InterPro" id="IPR000717">
    <property type="entry name" value="PCI_dom"/>
</dbReference>